<dbReference type="Pfam" id="PF14657">
    <property type="entry name" value="Arm-DNA-bind_4"/>
    <property type="match status" value="1"/>
</dbReference>
<evidence type="ECO:0000313" key="4">
    <source>
        <dbReference type="EMBL" id="TCW03122.1"/>
    </source>
</evidence>
<dbReference type="GO" id="GO:0015074">
    <property type="term" value="P:DNA integration"/>
    <property type="evidence" value="ECO:0007669"/>
    <property type="project" value="InterPro"/>
</dbReference>
<dbReference type="EMBL" id="SMCQ01000001">
    <property type="protein sequence ID" value="TCW03122.1"/>
    <property type="molecule type" value="Genomic_DNA"/>
</dbReference>
<evidence type="ECO:0000256" key="2">
    <source>
        <dbReference type="PROSITE-ProRule" id="PRU01248"/>
    </source>
</evidence>
<evidence type="ECO:0000259" key="3">
    <source>
        <dbReference type="PROSITE" id="PS51900"/>
    </source>
</evidence>
<evidence type="ECO:0000256" key="1">
    <source>
        <dbReference type="ARBA" id="ARBA00023125"/>
    </source>
</evidence>
<dbReference type="InterPro" id="IPR044068">
    <property type="entry name" value="CB"/>
</dbReference>
<dbReference type="SUPFAM" id="SSF56349">
    <property type="entry name" value="DNA breaking-rejoining enzymes"/>
    <property type="match status" value="1"/>
</dbReference>
<accession>A0A4V2W609</accession>
<protein>
    <submittedName>
        <fullName evidence="4">AP2-like DNA-binding integrase family protein</fullName>
    </submittedName>
</protein>
<dbReference type="Proteomes" id="UP000295515">
    <property type="component" value="Unassembled WGS sequence"/>
</dbReference>
<keyword evidence="1 2" id="KW-0238">DNA-binding</keyword>
<dbReference type="GeneID" id="98914246"/>
<reference evidence="4 5" key="1">
    <citation type="submission" date="2019-03" db="EMBL/GenBank/DDBJ databases">
        <title>Genomic Encyclopedia of Type Strains, Phase IV (KMG-IV): sequencing the most valuable type-strain genomes for metagenomic binning, comparative biology and taxonomic classification.</title>
        <authorList>
            <person name="Goeker M."/>
        </authorList>
    </citation>
    <scope>NUCLEOTIDE SEQUENCE [LARGE SCALE GENOMIC DNA]</scope>
    <source>
        <strain evidence="4 5">DSM 29487</strain>
    </source>
</reference>
<evidence type="ECO:0000313" key="5">
    <source>
        <dbReference type="Proteomes" id="UP000295515"/>
    </source>
</evidence>
<name>A0A4V2W609_9FIRM</name>
<sequence length="142" mass="17234">MPAYKDENKGTWYASFYYENWKGERLKKMKRGFKTKREAETFIAHFKMEQSKDLNMNFEEFVKIYVRDLSNRIKENTMLTKRYIIEDKILPYFKLKQINDISVADIIEWQNQLLAYRNENDEPYSPCYLKTVHNQVSAIFNC</sequence>
<comment type="caution">
    <text evidence="4">The sequence shown here is derived from an EMBL/GenBank/DDBJ whole genome shotgun (WGS) entry which is preliminary data.</text>
</comment>
<feature type="domain" description="Core-binding (CB)" evidence="3">
    <location>
        <begin position="56"/>
        <end position="142"/>
    </location>
</feature>
<dbReference type="Gene3D" id="1.10.150.130">
    <property type="match status" value="1"/>
</dbReference>
<dbReference type="RefSeq" id="WP_243646606.1">
    <property type="nucleotide sequence ID" value="NZ_JANKBF010000002.1"/>
</dbReference>
<proteinExistence type="predicted"/>
<dbReference type="InterPro" id="IPR004107">
    <property type="entry name" value="Integrase_SAM-like_N"/>
</dbReference>
<dbReference type="PROSITE" id="PS51900">
    <property type="entry name" value="CB"/>
    <property type="match status" value="1"/>
</dbReference>
<gene>
    <name evidence="4" type="ORF">EDD60_101429</name>
</gene>
<dbReference type="Pfam" id="PF14659">
    <property type="entry name" value="Phage_int_SAM_3"/>
    <property type="match status" value="1"/>
</dbReference>
<dbReference type="InterPro" id="IPR010998">
    <property type="entry name" value="Integrase_recombinase_N"/>
</dbReference>
<dbReference type="AlphaFoldDB" id="A0A4V2W609"/>
<dbReference type="GO" id="GO:0003677">
    <property type="term" value="F:DNA binding"/>
    <property type="evidence" value="ECO:0007669"/>
    <property type="project" value="UniProtKB-UniRule"/>
</dbReference>
<keyword evidence="5" id="KW-1185">Reference proteome</keyword>
<dbReference type="InterPro" id="IPR011010">
    <property type="entry name" value="DNA_brk_join_enz"/>
</dbReference>
<organism evidence="4 5">
    <name type="scientific">Longibaculum muris</name>
    <dbReference type="NCBI Taxonomy" id="1796628"/>
    <lineage>
        <taxon>Bacteria</taxon>
        <taxon>Bacillati</taxon>
        <taxon>Bacillota</taxon>
        <taxon>Erysipelotrichia</taxon>
        <taxon>Erysipelotrichales</taxon>
        <taxon>Coprobacillaceae</taxon>
        <taxon>Longibaculum</taxon>
    </lineage>
</organism>
<dbReference type="InterPro" id="IPR028259">
    <property type="entry name" value="AP2-like_int_N"/>
</dbReference>